<comment type="caution">
    <text evidence="1">The sequence shown here is derived from an EMBL/GenBank/DDBJ whole genome shotgun (WGS) entry which is preliminary data.</text>
</comment>
<keyword evidence="2" id="KW-1185">Reference proteome</keyword>
<dbReference type="Proteomes" id="UP000276133">
    <property type="component" value="Unassembled WGS sequence"/>
</dbReference>
<protein>
    <submittedName>
        <fullName evidence="1">KN motif and ankyrin repeat domain-containing 1</fullName>
    </submittedName>
</protein>
<evidence type="ECO:0000313" key="1">
    <source>
        <dbReference type="EMBL" id="RNA00707.1"/>
    </source>
</evidence>
<dbReference type="AlphaFoldDB" id="A0A3M7PNK9"/>
<sequence length="77" mass="8964">MNQLENFVVFVVVHKTTSESGISDLDMSEKCTCCPYGYHIDVDFVTFLNNFGQKNMSKQIKKMHLKRNENLQKSMDK</sequence>
<evidence type="ECO:0000313" key="2">
    <source>
        <dbReference type="Proteomes" id="UP000276133"/>
    </source>
</evidence>
<organism evidence="1 2">
    <name type="scientific">Brachionus plicatilis</name>
    <name type="common">Marine rotifer</name>
    <name type="synonym">Brachionus muelleri</name>
    <dbReference type="NCBI Taxonomy" id="10195"/>
    <lineage>
        <taxon>Eukaryota</taxon>
        <taxon>Metazoa</taxon>
        <taxon>Spiralia</taxon>
        <taxon>Gnathifera</taxon>
        <taxon>Rotifera</taxon>
        <taxon>Eurotatoria</taxon>
        <taxon>Monogononta</taxon>
        <taxon>Pseudotrocha</taxon>
        <taxon>Ploima</taxon>
        <taxon>Brachionidae</taxon>
        <taxon>Brachionus</taxon>
    </lineage>
</organism>
<name>A0A3M7PNK9_BRAPC</name>
<reference evidence="1 2" key="1">
    <citation type="journal article" date="2018" name="Sci. Rep.">
        <title>Genomic signatures of local adaptation to the degree of environmental predictability in rotifers.</title>
        <authorList>
            <person name="Franch-Gras L."/>
            <person name="Hahn C."/>
            <person name="Garcia-Roger E.M."/>
            <person name="Carmona M.J."/>
            <person name="Serra M."/>
            <person name="Gomez A."/>
        </authorList>
    </citation>
    <scope>NUCLEOTIDE SEQUENCE [LARGE SCALE GENOMIC DNA]</scope>
    <source>
        <strain evidence="1">HYR1</strain>
    </source>
</reference>
<accession>A0A3M7PNK9</accession>
<gene>
    <name evidence="1" type="ORF">BpHYR1_025247</name>
</gene>
<proteinExistence type="predicted"/>
<dbReference type="OrthoDB" id="5406014at2759"/>
<dbReference type="EMBL" id="REGN01009631">
    <property type="protein sequence ID" value="RNA00707.1"/>
    <property type="molecule type" value="Genomic_DNA"/>
</dbReference>